<accession>X1RB49</accession>
<dbReference type="Gene3D" id="3.40.50.2000">
    <property type="entry name" value="Glycogen Phosphorylase B"/>
    <property type="match status" value="1"/>
</dbReference>
<sequence length="273" mass="31530">MPKVLMIDYGVYPRTEKFARYLPKYGWHPIILRLKNPGMFGSVSKECDKLEDVEVYPCVNILHLEIPAGALRRLGTSYRFIVLPDIFIGWIPMAQRKGMGILNKDDIDVIYSSSPPESSAIVGAILKKKTKKPLVVDMRDAWTLNPFLTSYPTPLHKRIDRYIEKRVLESCDQLITVTENIKEDYLAIYPWLKEKTTVIRHGFDADDFPGDCKPFDKFTITYTGAFYGIRYPELFLAGLRKALDENRIPRDDINVMFVGSKRKELSRMVEHFA</sequence>
<comment type="caution">
    <text evidence="2">The sequence shown here is derived from an EMBL/GenBank/DDBJ whole genome shotgun (WGS) entry which is preliminary data.</text>
</comment>
<name>X1RB49_9ZZZZ</name>
<dbReference type="AlphaFoldDB" id="X1RB49"/>
<dbReference type="InterPro" id="IPR028098">
    <property type="entry name" value="Glyco_trans_4-like_N"/>
</dbReference>
<evidence type="ECO:0000313" key="2">
    <source>
        <dbReference type="EMBL" id="GAI64251.1"/>
    </source>
</evidence>
<evidence type="ECO:0000259" key="1">
    <source>
        <dbReference type="Pfam" id="PF13439"/>
    </source>
</evidence>
<protein>
    <recommendedName>
        <fullName evidence="1">Glycosyltransferase subfamily 4-like N-terminal domain-containing protein</fullName>
    </recommendedName>
</protein>
<gene>
    <name evidence="2" type="ORF">S12H4_08275</name>
</gene>
<proteinExistence type="predicted"/>
<reference evidence="2" key="1">
    <citation type="journal article" date="2014" name="Front. Microbiol.">
        <title>High frequency of phylogenetically diverse reductive dehalogenase-homologous genes in deep subseafloor sedimentary metagenomes.</title>
        <authorList>
            <person name="Kawai M."/>
            <person name="Futagami T."/>
            <person name="Toyoda A."/>
            <person name="Takaki Y."/>
            <person name="Nishi S."/>
            <person name="Hori S."/>
            <person name="Arai W."/>
            <person name="Tsubouchi T."/>
            <person name="Morono Y."/>
            <person name="Uchiyama I."/>
            <person name="Ito T."/>
            <person name="Fujiyama A."/>
            <person name="Inagaki F."/>
            <person name="Takami H."/>
        </authorList>
    </citation>
    <scope>NUCLEOTIDE SEQUENCE</scope>
    <source>
        <strain evidence="2">Expedition CK06-06</strain>
    </source>
</reference>
<dbReference type="SUPFAM" id="SSF53756">
    <property type="entry name" value="UDP-Glycosyltransferase/glycogen phosphorylase"/>
    <property type="match status" value="1"/>
</dbReference>
<feature type="domain" description="Glycosyltransferase subfamily 4-like N-terminal" evidence="1">
    <location>
        <begin position="81"/>
        <end position="206"/>
    </location>
</feature>
<dbReference type="Pfam" id="PF13439">
    <property type="entry name" value="Glyco_transf_4"/>
    <property type="match status" value="1"/>
</dbReference>
<dbReference type="EMBL" id="BARW01003177">
    <property type="protein sequence ID" value="GAI64251.1"/>
    <property type="molecule type" value="Genomic_DNA"/>
</dbReference>
<feature type="non-terminal residue" evidence="2">
    <location>
        <position position="273"/>
    </location>
</feature>
<organism evidence="2">
    <name type="scientific">marine sediment metagenome</name>
    <dbReference type="NCBI Taxonomy" id="412755"/>
    <lineage>
        <taxon>unclassified sequences</taxon>
        <taxon>metagenomes</taxon>
        <taxon>ecological metagenomes</taxon>
    </lineage>
</organism>